<proteinExistence type="predicted"/>
<accession>A0A848CWX9</accession>
<dbReference type="Gene3D" id="3.40.190.170">
    <property type="entry name" value="Bacterial extracellular solute-binding protein, family 7"/>
    <property type="match status" value="1"/>
</dbReference>
<protein>
    <recommendedName>
        <fullName evidence="1">Putative phage metallopeptidase domain-containing protein</fullName>
    </recommendedName>
</protein>
<evidence type="ECO:0000313" key="3">
    <source>
        <dbReference type="Proteomes" id="UP000561326"/>
    </source>
</evidence>
<dbReference type="RefSeq" id="WP_168976051.1">
    <property type="nucleotide sequence ID" value="NZ_JABAGO010000042.1"/>
</dbReference>
<feature type="domain" description="Putative phage metallopeptidase" evidence="1">
    <location>
        <begin position="6"/>
        <end position="147"/>
    </location>
</feature>
<dbReference type="InterPro" id="IPR043998">
    <property type="entry name" value="Put_Metallopep"/>
</dbReference>
<dbReference type="AlphaFoldDB" id="A0A848CWX9"/>
<dbReference type="Proteomes" id="UP000561326">
    <property type="component" value="Unassembled WGS sequence"/>
</dbReference>
<dbReference type="Pfam" id="PF18894">
    <property type="entry name" value="PhageMetallopep"/>
    <property type="match status" value="1"/>
</dbReference>
<reference evidence="2 3" key="1">
    <citation type="submission" date="2020-04" db="EMBL/GenBank/DDBJ databases">
        <authorList>
            <person name="Hitch T.C.A."/>
            <person name="Wylensek D."/>
            <person name="Clavel T."/>
        </authorList>
    </citation>
    <scope>NUCLEOTIDE SEQUENCE [LARGE SCALE GENOMIC DNA]</scope>
    <source>
        <strain evidence="2 3">WB01_D5_05</strain>
    </source>
</reference>
<evidence type="ECO:0000313" key="2">
    <source>
        <dbReference type="EMBL" id="NMF00254.1"/>
    </source>
</evidence>
<organism evidence="2 3">
    <name type="scientific">Aneurinibacillus aneurinilyticus</name>
    <name type="common">Bacillus aneurinolyticus</name>
    <dbReference type="NCBI Taxonomy" id="1391"/>
    <lineage>
        <taxon>Bacteria</taxon>
        <taxon>Bacillati</taxon>
        <taxon>Bacillota</taxon>
        <taxon>Bacilli</taxon>
        <taxon>Bacillales</taxon>
        <taxon>Paenibacillaceae</taxon>
        <taxon>Aneurinibacillus group</taxon>
        <taxon>Aneurinibacillus</taxon>
    </lineage>
</organism>
<gene>
    <name evidence="2" type="ORF">HF838_18665</name>
</gene>
<dbReference type="InterPro" id="IPR038404">
    <property type="entry name" value="TRAP_DctP_sf"/>
</dbReference>
<sequence length="172" mass="20333">MSGIGFEAAEDVRIIAEKIIDKHHPHLQDAKDLIGYYFRDGASDWAGKAKKCTAFERHVTGYMLFVFINQDAWDSLKHDQRLALVDHELCHFSRKNERIYDEEKKEWKDNWLDAEDPGSWGMREHDVEEFSEIIQRHGLWETGIEKFAVAVRQAEHQMDLEDYEREQLRAVK</sequence>
<comment type="caution">
    <text evidence="2">The sequence shown here is derived from an EMBL/GenBank/DDBJ whole genome shotgun (WGS) entry which is preliminary data.</text>
</comment>
<evidence type="ECO:0000259" key="1">
    <source>
        <dbReference type="Pfam" id="PF18894"/>
    </source>
</evidence>
<dbReference type="EMBL" id="JABAGO010000042">
    <property type="protein sequence ID" value="NMF00254.1"/>
    <property type="molecule type" value="Genomic_DNA"/>
</dbReference>
<name>A0A848CWX9_ANEAE</name>